<name>A0ABC8J611_ERUVS</name>
<dbReference type="Proteomes" id="UP001642260">
    <property type="component" value="Unassembled WGS sequence"/>
</dbReference>
<accession>A0ABC8J611</accession>
<keyword evidence="2" id="KW-1185">Reference proteome</keyword>
<sequence>MDLKSGSSNRNRKKGYGGRKLCACRLSAKVFTAWTNKDPGGRKEGIRIVLTLSGLMENKLMVGQREL</sequence>
<reference evidence="1 2" key="1">
    <citation type="submission" date="2022-03" db="EMBL/GenBank/DDBJ databases">
        <authorList>
            <person name="Macdonald S."/>
            <person name="Ahmed S."/>
            <person name="Newling K."/>
        </authorList>
    </citation>
    <scope>NUCLEOTIDE SEQUENCE [LARGE SCALE GENOMIC DNA]</scope>
</reference>
<dbReference type="AlphaFoldDB" id="A0ABC8J611"/>
<protein>
    <submittedName>
        <fullName evidence="1">Uncharacterized protein</fullName>
    </submittedName>
</protein>
<gene>
    <name evidence="1" type="ORF">ERUC_LOCUS7123</name>
</gene>
<evidence type="ECO:0000313" key="1">
    <source>
        <dbReference type="EMBL" id="CAH8314275.1"/>
    </source>
</evidence>
<evidence type="ECO:0000313" key="2">
    <source>
        <dbReference type="Proteomes" id="UP001642260"/>
    </source>
</evidence>
<organism evidence="1 2">
    <name type="scientific">Eruca vesicaria subsp. sativa</name>
    <name type="common">Garden rocket</name>
    <name type="synonym">Eruca sativa</name>
    <dbReference type="NCBI Taxonomy" id="29727"/>
    <lineage>
        <taxon>Eukaryota</taxon>
        <taxon>Viridiplantae</taxon>
        <taxon>Streptophyta</taxon>
        <taxon>Embryophyta</taxon>
        <taxon>Tracheophyta</taxon>
        <taxon>Spermatophyta</taxon>
        <taxon>Magnoliopsida</taxon>
        <taxon>eudicotyledons</taxon>
        <taxon>Gunneridae</taxon>
        <taxon>Pentapetalae</taxon>
        <taxon>rosids</taxon>
        <taxon>malvids</taxon>
        <taxon>Brassicales</taxon>
        <taxon>Brassicaceae</taxon>
        <taxon>Brassiceae</taxon>
        <taxon>Eruca</taxon>
    </lineage>
</organism>
<dbReference type="EMBL" id="CAKOAT010080710">
    <property type="protein sequence ID" value="CAH8314275.1"/>
    <property type="molecule type" value="Genomic_DNA"/>
</dbReference>
<comment type="caution">
    <text evidence="1">The sequence shown here is derived from an EMBL/GenBank/DDBJ whole genome shotgun (WGS) entry which is preliminary data.</text>
</comment>
<proteinExistence type="predicted"/>